<dbReference type="RefSeq" id="WP_066822362.1">
    <property type="nucleotide sequence ID" value="NZ_LTBA01000003.1"/>
</dbReference>
<protein>
    <submittedName>
        <fullName evidence="1">Uncharacterized protein</fullName>
    </submittedName>
</protein>
<organism evidence="1 2">
    <name type="scientific">Clostridium tepidiprofundi DSM 19306</name>
    <dbReference type="NCBI Taxonomy" id="1121338"/>
    <lineage>
        <taxon>Bacteria</taxon>
        <taxon>Bacillati</taxon>
        <taxon>Bacillota</taxon>
        <taxon>Clostridia</taxon>
        <taxon>Eubacteriales</taxon>
        <taxon>Clostridiaceae</taxon>
        <taxon>Clostridium</taxon>
    </lineage>
</organism>
<dbReference type="EMBL" id="LTBA01000003">
    <property type="protein sequence ID" value="KYH35428.1"/>
    <property type="molecule type" value="Genomic_DNA"/>
</dbReference>
<comment type="caution">
    <text evidence="1">The sequence shown here is derived from an EMBL/GenBank/DDBJ whole genome shotgun (WGS) entry which is preliminary data.</text>
</comment>
<dbReference type="STRING" id="1121338.CLTEP_06040"/>
<dbReference type="PATRIC" id="fig|1121338.3.peg.611"/>
<dbReference type="PIRSF" id="PIRSF033595">
    <property type="entry name" value="UCP033595"/>
    <property type="match status" value="1"/>
</dbReference>
<dbReference type="Pfam" id="PF20124">
    <property type="entry name" value="DUF6514"/>
    <property type="match status" value="1"/>
</dbReference>
<dbReference type="InterPro" id="IPR017016">
    <property type="entry name" value="UCP033595"/>
</dbReference>
<reference evidence="1 2" key="1">
    <citation type="submission" date="2016-02" db="EMBL/GenBank/DDBJ databases">
        <title>Genome sequence of Clostridium tepidiprofundi DSM 19306.</title>
        <authorList>
            <person name="Poehlein A."/>
            <person name="Daniel R."/>
        </authorList>
    </citation>
    <scope>NUCLEOTIDE SEQUENCE [LARGE SCALE GENOMIC DNA]</scope>
    <source>
        <strain evidence="1 2">DSM 19306</strain>
    </source>
</reference>
<accession>A0A151B676</accession>
<dbReference type="OrthoDB" id="1954979at2"/>
<proteinExistence type="predicted"/>
<evidence type="ECO:0000313" key="2">
    <source>
        <dbReference type="Proteomes" id="UP000075531"/>
    </source>
</evidence>
<gene>
    <name evidence="1" type="ORF">CLTEP_06040</name>
</gene>
<keyword evidence="2" id="KW-1185">Reference proteome</keyword>
<dbReference type="Proteomes" id="UP000075531">
    <property type="component" value="Unassembled WGS sequence"/>
</dbReference>
<evidence type="ECO:0000313" key="1">
    <source>
        <dbReference type="EMBL" id="KYH35428.1"/>
    </source>
</evidence>
<dbReference type="AlphaFoldDB" id="A0A151B676"/>
<name>A0A151B676_9CLOT</name>
<sequence>MKVVELLSKRIKGEEDVNYNYIYRLLRTNFQLNSGDKKSEVQSYGIEAERQDICNGNIINIEREFIKNISPHRHKVQELLRLVYNNTVSPIHLIDVLGEYVDSCVIDFDEELVETVQSNY</sequence>